<dbReference type="Pfam" id="PF00194">
    <property type="entry name" value="Carb_anhydrase"/>
    <property type="match status" value="1"/>
</dbReference>
<evidence type="ECO:0000256" key="8">
    <source>
        <dbReference type="ARBA" id="ARBA00048348"/>
    </source>
</evidence>
<accession>A0A210R5Z3</accession>
<evidence type="ECO:0000256" key="2">
    <source>
        <dbReference type="ARBA" id="ARBA00010718"/>
    </source>
</evidence>
<gene>
    <name evidence="10" type="ORF">KP79_PYT13780</name>
</gene>
<dbReference type="EMBL" id="NEDP02000186">
    <property type="protein sequence ID" value="OWF56487.1"/>
    <property type="molecule type" value="Genomic_DNA"/>
</dbReference>
<feature type="domain" description="Alpha-carbonic anhydrase" evidence="9">
    <location>
        <begin position="44"/>
        <end position="311"/>
    </location>
</feature>
<dbReference type="STRING" id="6573.A0A210R5Z3"/>
<reference evidence="10 11" key="1">
    <citation type="journal article" date="2017" name="Nat. Ecol. Evol.">
        <title>Scallop genome provides insights into evolution of bilaterian karyotype and development.</title>
        <authorList>
            <person name="Wang S."/>
            <person name="Zhang J."/>
            <person name="Jiao W."/>
            <person name="Li J."/>
            <person name="Xun X."/>
            <person name="Sun Y."/>
            <person name="Guo X."/>
            <person name="Huan P."/>
            <person name="Dong B."/>
            <person name="Zhang L."/>
            <person name="Hu X."/>
            <person name="Sun X."/>
            <person name="Wang J."/>
            <person name="Zhao C."/>
            <person name="Wang Y."/>
            <person name="Wang D."/>
            <person name="Huang X."/>
            <person name="Wang R."/>
            <person name="Lv J."/>
            <person name="Li Y."/>
            <person name="Zhang Z."/>
            <person name="Liu B."/>
            <person name="Lu W."/>
            <person name="Hui Y."/>
            <person name="Liang J."/>
            <person name="Zhou Z."/>
            <person name="Hou R."/>
            <person name="Li X."/>
            <person name="Liu Y."/>
            <person name="Li H."/>
            <person name="Ning X."/>
            <person name="Lin Y."/>
            <person name="Zhao L."/>
            <person name="Xing Q."/>
            <person name="Dou J."/>
            <person name="Li Y."/>
            <person name="Mao J."/>
            <person name="Guo H."/>
            <person name="Dou H."/>
            <person name="Li T."/>
            <person name="Mu C."/>
            <person name="Jiang W."/>
            <person name="Fu Q."/>
            <person name="Fu X."/>
            <person name="Miao Y."/>
            <person name="Liu J."/>
            <person name="Yu Q."/>
            <person name="Li R."/>
            <person name="Liao H."/>
            <person name="Li X."/>
            <person name="Kong Y."/>
            <person name="Jiang Z."/>
            <person name="Chourrout D."/>
            <person name="Li R."/>
            <person name="Bao Z."/>
        </authorList>
    </citation>
    <scope>NUCLEOTIDE SEQUENCE [LARGE SCALE GENOMIC DNA]</scope>
    <source>
        <strain evidence="10 11">PY_sf001</strain>
    </source>
</reference>
<evidence type="ECO:0000256" key="3">
    <source>
        <dbReference type="ARBA" id="ARBA00012925"/>
    </source>
</evidence>
<dbReference type="InterPro" id="IPR023561">
    <property type="entry name" value="Carbonic_anhydrase_a-class"/>
</dbReference>
<evidence type="ECO:0000259" key="9">
    <source>
        <dbReference type="PROSITE" id="PS51144"/>
    </source>
</evidence>
<evidence type="ECO:0000313" key="10">
    <source>
        <dbReference type="EMBL" id="OWF56487.1"/>
    </source>
</evidence>
<dbReference type="EC" id="4.2.1.1" evidence="3"/>
<name>A0A210R5Z3_MIZYE</name>
<sequence>MPTRTSPTRKMSSGVVNGRQTTPFTMVTTLLHLMVILSQLLHCLGFSYDQASNHGPSRWGSFNKMITSCKTGSQQSPVMITTNTAKRIPITDLSYNRTHPIMGVFRNNGHAPQFIPDTGSNNELILKNVPELVPNDFVFCDLHFHIGASSNNGPEHILSNHANISGEVHLVHWKRDGHTPTLSAALRDPNGLAVVALFFNVIEDCQGETDRIIQQYVSRIKDVDETKQGYINPVRLYPNRRYYTYRGSLTTPPCSEIVRWILFETPITICRKSFKILQNMETDEEGSVALSVFGNVRPVQRRDVTGLKKNF</sequence>
<dbReference type="InterPro" id="IPR001148">
    <property type="entry name" value="CA_dom"/>
</dbReference>
<dbReference type="CDD" id="cd00326">
    <property type="entry name" value="alpha_CA"/>
    <property type="match status" value="1"/>
</dbReference>
<keyword evidence="11" id="KW-1185">Reference proteome</keyword>
<comment type="subcellular location">
    <subcellularLocation>
        <location evidence="1">Secreted</location>
    </subcellularLocation>
</comment>
<protein>
    <recommendedName>
        <fullName evidence="3">carbonic anhydrase</fullName>
        <ecNumber evidence="3">4.2.1.1</ecNumber>
    </recommendedName>
</protein>
<comment type="similarity">
    <text evidence="2">Belongs to the alpha-carbonic anhydrase family.</text>
</comment>
<dbReference type="PANTHER" id="PTHR18952:SF265">
    <property type="entry name" value="CARBONIC ANHYDRASE"/>
    <property type="match status" value="1"/>
</dbReference>
<comment type="catalytic activity">
    <reaction evidence="8">
        <text>hydrogencarbonate + H(+) = CO2 + H2O</text>
        <dbReference type="Rhea" id="RHEA:10748"/>
        <dbReference type="ChEBI" id="CHEBI:15377"/>
        <dbReference type="ChEBI" id="CHEBI:15378"/>
        <dbReference type="ChEBI" id="CHEBI:16526"/>
        <dbReference type="ChEBI" id="CHEBI:17544"/>
        <dbReference type="EC" id="4.2.1.1"/>
    </reaction>
</comment>
<dbReference type="OrthoDB" id="6151278at2759"/>
<keyword evidence="4" id="KW-0964">Secreted</keyword>
<evidence type="ECO:0000256" key="7">
    <source>
        <dbReference type="ARBA" id="ARBA00023239"/>
    </source>
</evidence>
<dbReference type="SMART" id="SM01057">
    <property type="entry name" value="Carb_anhydrase"/>
    <property type="match status" value="1"/>
</dbReference>
<keyword evidence="7" id="KW-0456">Lyase</keyword>
<evidence type="ECO:0000256" key="1">
    <source>
        <dbReference type="ARBA" id="ARBA00004613"/>
    </source>
</evidence>
<organism evidence="10 11">
    <name type="scientific">Mizuhopecten yessoensis</name>
    <name type="common">Japanese scallop</name>
    <name type="synonym">Patinopecten yessoensis</name>
    <dbReference type="NCBI Taxonomy" id="6573"/>
    <lineage>
        <taxon>Eukaryota</taxon>
        <taxon>Metazoa</taxon>
        <taxon>Spiralia</taxon>
        <taxon>Lophotrochozoa</taxon>
        <taxon>Mollusca</taxon>
        <taxon>Bivalvia</taxon>
        <taxon>Autobranchia</taxon>
        <taxon>Pteriomorphia</taxon>
        <taxon>Pectinida</taxon>
        <taxon>Pectinoidea</taxon>
        <taxon>Pectinidae</taxon>
        <taxon>Mizuhopecten</taxon>
    </lineage>
</organism>
<dbReference type="Proteomes" id="UP000242188">
    <property type="component" value="Unassembled WGS sequence"/>
</dbReference>
<comment type="caution">
    <text evidence="10">The sequence shown here is derived from an EMBL/GenBank/DDBJ whole genome shotgun (WGS) entry which is preliminary data.</text>
</comment>
<dbReference type="InterPro" id="IPR036398">
    <property type="entry name" value="CA_dom_sf"/>
</dbReference>
<dbReference type="GO" id="GO:0008270">
    <property type="term" value="F:zinc ion binding"/>
    <property type="evidence" value="ECO:0007669"/>
    <property type="project" value="InterPro"/>
</dbReference>
<dbReference type="GO" id="GO:0005576">
    <property type="term" value="C:extracellular region"/>
    <property type="evidence" value="ECO:0007669"/>
    <property type="project" value="UniProtKB-SubCell"/>
</dbReference>
<dbReference type="SUPFAM" id="SSF51069">
    <property type="entry name" value="Carbonic anhydrase"/>
    <property type="match status" value="1"/>
</dbReference>
<keyword evidence="6" id="KW-0862">Zinc</keyword>
<evidence type="ECO:0000256" key="6">
    <source>
        <dbReference type="ARBA" id="ARBA00022833"/>
    </source>
</evidence>
<dbReference type="PANTHER" id="PTHR18952">
    <property type="entry name" value="CARBONIC ANHYDRASE"/>
    <property type="match status" value="1"/>
</dbReference>
<dbReference type="PROSITE" id="PS51144">
    <property type="entry name" value="ALPHA_CA_2"/>
    <property type="match status" value="1"/>
</dbReference>
<keyword evidence="5" id="KW-0479">Metal-binding</keyword>
<dbReference type="GO" id="GO:0004089">
    <property type="term" value="F:carbonate dehydratase activity"/>
    <property type="evidence" value="ECO:0007669"/>
    <property type="project" value="UniProtKB-EC"/>
</dbReference>
<dbReference type="Gene3D" id="3.10.200.10">
    <property type="entry name" value="Alpha carbonic anhydrase"/>
    <property type="match status" value="1"/>
</dbReference>
<proteinExistence type="inferred from homology"/>
<dbReference type="AlphaFoldDB" id="A0A210R5Z3"/>
<evidence type="ECO:0000313" key="11">
    <source>
        <dbReference type="Proteomes" id="UP000242188"/>
    </source>
</evidence>
<evidence type="ECO:0000256" key="5">
    <source>
        <dbReference type="ARBA" id="ARBA00022723"/>
    </source>
</evidence>
<evidence type="ECO:0000256" key="4">
    <source>
        <dbReference type="ARBA" id="ARBA00022525"/>
    </source>
</evidence>